<protein>
    <submittedName>
        <fullName evidence="2">Uncharacterized protein</fullName>
    </submittedName>
</protein>
<gene>
    <name evidence="2" type="ORF">GGR17_000365</name>
</gene>
<evidence type="ECO:0000313" key="2">
    <source>
        <dbReference type="EMBL" id="MBB4020574.1"/>
    </source>
</evidence>
<dbReference type="EMBL" id="JACIEQ010000001">
    <property type="protein sequence ID" value="MBB4020574.1"/>
    <property type="molecule type" value="Genomic_DNA"/>
</dbReference>
<dbReference type="RefSeq" id="WP_157445518.1">
    <property type="nucleotide sequence ID" value="NZ_JACIEQ010000001.1"/>
</dbReference>
<proteinExistence type="predicted"/>
<name>A0A840C4A8_9RHOB</name>
<organism evidence="2 3">
    <name type="scientific">Actibacterium naphthalenivorans</name>
    <dbReference type="NCBI Taxonomy" id="1614693"/>
    <lineage>
        <taxon>Bacteria</taxon>
        <taxon>Pseudomonadati</taxon>
        <taxon>Pseudomonadota</taxon>
        <taxon>Alphaproteobacteria</taxon>
        <taxon>Rhodobacterales</taxon>
        <taxon>Roseobacteraceae</taxon>
        <taxon>Actibacterium</taxon>
    </lineage>
</organism>
<reference evidence="2" key="1">
    <citation type="submission" date="2020-08" db="EMBL/GenBank/DDBJ databases">
        <title>Genomic Encyclopedia of Type Strains, Phase IV (KMG-IV): sequencing the most valuable type-strain genomes for metagenomic binning, comparative biology and taxonomic classification.</title>
        <authorList>
            <person name="Goeker M."/>
        </authorList>
    </citation>
    <scope>NUCLEOTIDE SEQUENCE [LARGE SCALE GENOMIC DNA]</scope>
    <source>
        <strain evidence="2">DSM 105040</strain>
    </source>
</reference>
<keyword evidence="1" id="KW-0732">Signal</keyword>
<evidence type="ECO:0000313" key="3">
    <source>
        <dbReference type="Proteomes" id="UP000585681"/>
    </source>
</evidence>
<feature type="signal peptide" evidence="1">
    <location>
        <begin position="1"/>
        <end position="20"/>
    </location>
</feature>
<evidence type="ECO:0000256" key="1">
    <source>
        <dbReference type="SAM" id="SignalP"/>
    </source>
</evidence>
<sequence>MKKLALTTALLVGVSAPVFAGTFDASGYVNGTAARISTDISRQSDDGNDRLFAKSGAVLPTTAGHSGPASRGAVNSSAAEIFANLNAASDDGNDRLFVGNTGTVAGNGIVNARAAAIFDQLKNDADG</sequence>
<comment type="caution">
    <text evidence="2">The sequence shown here is derived from an EMBL/GenBank/DDBJ whole genome shotgun (WGS) entry which is preliminary data.</text>
</comment>
<feature type="chain" id="PRO_5032810353" evidence="1">
    <location>
        <begin position="21"/>
        <end position="127"/>
    </location>
</feature>
<dbReference type="AlphaFoldDB" id="A0A840C4A8"/>
<keyword evidence="3" id="KW-1185">Reference proteome</keyword>
<dbReference type="Proteomes" id="UP000585681">
    <property type="component" value="Unassembled WGS sequence"/>
</dbReference>
<accession>A0A840C4A8</accession>